<sequence length="105" mass="11783">MSGTPMEPFEGVVTNELIMSARPQSKGPTAGVRAVAGYIIECDPAAKQILKKVHEESSVNERFIVEDLDETHLLVKDDMDRIREAARQLDQILELNTYRVADTNR</sequence>
<evidence type="ECO:0000256" key="5">
    <source>
        <dbReference type="ARBA" id="ARBA00023163"/>
    </source>
</evidence>
<dbReference type="SMART" id="SM01395">
    <property type="entry name" value="Tbf5"/>
    <property type="match status" value="1"/>
</dbReference>
<dbReference type="Pfam" id="PF06331">
    <property type="entry name" value="Tfb5"/>
    <property type="match status" value="1"/>
</dbReference>
<keyword evidence="4 8" id="KW-0805">Transcription regulation</keyword>
<keyword evidence="5 8" id="KW-0804">Transcription</keyword>
<evidence type="ECO:0000256" key="7">
    <source>
        <dbReference type="ARBA" id="ARBA00023242"/>
    </source>
</evidence>
<dbReference type="PANTHER" id="PTHR28580:SF1">
    <property type="entry name" value="GENERAL TRANSCRIPTION FACTOR IIH SUBUNIT 5"/>
    <property type="match status" value="1"/>
</dbReference>
<evidence type="ECO:0000256" key="8">
    <source>
        <dbReference type="RuleBase" id="RU368032"/>
    </source>
</evidence>
<dbReference type="SUPFAM" id="SSF142897">
    <property type="entry name" value="TFB5-like"/>
    <property type="match status" value="1"/>
</dbReference>
<organism evidence="9 10">
    <name type="scientific">Synchytrium endobioticum</name>
    <dbReference type="NCBI Taxonomy" id="286115"/>
    <lineage>
        <taxon>Eukaryota</taxon>
        <taxon>Fungi</taxon>
        <taxon>Fungi incertae sedis</taxon>
        <taxon>Chytridiomycota</taxon>
        <taxon>Chytridiomycota incertae sedis</taxon>
        <taxon>Chytridiomycetes</taxon>
        <taxon>Synchytriales</taxon>
        <taxon>Synchytriaceae</taxon>
        <taxon>Synchytrium</taxon>
    </lineage>
</organism>
<dbReference type="EMBL" id="QEAM01000044">
    <property type="protein sequence ID" value="TPX48856.1"/>
    <property type="molecule type" value="Genomic_DNA"/>
</dbReference>
<evidence type="ECO:0000256" key="1">
    <source>
        <dbReference type="ARBA" id="ARBA00004123"/>
    </source>
</evidence>
<dbReference type="VEuPathDB" id="FungiDB:SeMB42_g00839"/>
<dbReference type="AlphaFoldDB" id="A0A507DBJ0"/>
<keyword evidence="7 8" id="KW-0539">Nucleus</keyword>
<comment type="subunit">
    <text evidence="8">Component of the 7-subunit TFIIH core complex.</text>
</comment>
<keyword evidence="6 8" id="KW-0234">DNA repair</keyword>
<accession>A0A507DBJ0</accession>
<dbReference type="GO" id="GO:0000439">
    <property type="term" value="C:transcription factor TFIIH core complex"/>
    <property type="evidence" value="ECO:0007669"/>
    <property type="project" value="UniProtKB-UniRule"/>
</dbReference>
<dbReference type="InterPro" id="IPR009400">
    <property type="entry name" value="TFIIH_TTDA/Tfb5"/>
</dbReference>
<evidence type="ECO:0000256" key="2">
    <source>
        <dbReference type="ARBA" id="ARBA00007470"/>
    </source>
</evidence>
<evidence type="ECO:0000313" key="10">
    <source>
        <dbReference type="Proteomes" id="UP000320475"/>
    </source>
</evidence>
<dbReference type="PANTHER" id="PTHR28580">
    <property type="entry name" value="GENERAL TRANSCRIPTION FACTOR IIH SUBUNIT 5"/>
    <property type="match status" value="1"/>
</dbReference>
<dbReference type="GO" id="GO:0006294">
    <property type="term" value="P:nucleotide-excision repair, preincision complex assembly"/>
    <property type="evidence" value="ECO:0007669"/>
    <property type="project" value="TreeGrafter"/>
</dbReference>
<evidence type="ECO:0000313" key="9">
    <source>
        <dbReference type="EMBL" id="TPX48856.1"/>
    </source>
</evidence>
<evidence type="ECO:0000256" key="4">
    <source>
        <dbReference type="ARBA" id="ARBA00023015"/>
    </source>
</evidence>
<comment type="similarity">
    <text evidence="2 8">Belongs to the TFB5 family.</text>
</comment>
<dbReference type="Proteomes" id="UP000320475">
    <property type="component" value="Unassembled WGS sequence"/>
</dbReference>
<comment type="caution">
    <text evidence="9">The sequence shown here is derived from an EMBL/GenBank/DDBJ whole genome shotgun (WGS) entry which is preliminary data.</text>
</comment>
<keyword evidence="3 8" id="KW-0227">DNA damage</keyword>
<dbReference type="GO" id="GO:0006367">
    <property type="term" value="P:transcription initiation at RNA polymerase II promoter"/>
    <property type="evidence" value="ECO:0007669"/>
    <property type="project" value="UniProtKB-UniRule"/>
</dbReference>
<dbReference type="Gene3D" id="3.30.70.1220">
    <property type="entry name" value="TFB5-like"/>
    <property type="match status" value="1"/>
</dbReference>
<dbReference type="OrthoDB" id="354at2759"/>
<evidence type="ECO:0000256" key="6">
    <source>
        <dbReference type="ARBA" id="ARBA00023204"/>
    </source>
</evidence>
<comment type="function">
    <text evidence="8">In NER, TFIIH acts by opening DNA around the lesion to allow the excision of the damaged oligonucleotide and its replacement by a new DNA fragment. In transcription, TFIIH has an essential role in transcription initiation. When the pre-initiation complex (PIC) has been established, TFIIH is required for promoter opening and promoter escape.</text>
</comment>
<evidence type="ECO:0000256" key="3">
    <source>
        <dbReference type="ARBA" id="ARBA00022763"/>
    </source>
</evidence>
<gene>
    <name evidence="9" type="ORF">SeLEV6574_g01804</name>
</gene>
<protein>
    <recommendedName>
        <fullName evidence="8">General transcription and DNA repair factor IIH subunit TFB5</fullName>
    </recommendedName>
</protein>
<dbReference type="GO" id="GO:0005675">
    <property type="term" value="C:transcription factor TFIIH holo complex"/>
    <property type="evidence" value="ECO:0007669"/>
    <property type="project" value="TreeGrafter"/>
</dbReference>
<comment type="subcellular location">
    <subcellularLocation>
        <location evidence="1 8">Nucleus</location>
    </subcellularLocation>
</comment>
<dbReference type="InterPro" id="IPR035935">
    <property type="entry name" value="TFB5-like_sf"/>
</dbReference>
<name>A0A507DBJ0_9FUNG</name>
<reference evidence="9 10" key="1">
    <citation type="journal article" date="2019" name="Sci. Rep.">
        <title>Comparative genomics of chytrid fungi reveal insights into the obligate biotrophic and pathogenic lifestyle of Synchytrium endobioticum.</title>
        <authorList>
            <person name="van de Vossenberg B.T.L.H."/>
            <person name="Warris S."/>
            <person name="Nguyen H.D.T."/>
            <person name="van Gent-Pelzer M.P.E."/>
            <person name="Joly D.L."/>
            <person name="van de Geest H.C."/>
            <person name="Bonants P.J.M."/>
            <person name="Smith D.S."/>
            <person name="Levesque C.A."/>
            <person name="van der Lee T.A.J."/>
        </authorList>
    </citation>
    <scope>NUCLEOTIDE SEQUENCE [LARGE SCALE GENOMIC DNA]</scope>
    <source>
        <strain evidence="9 10">LEV6574</strain>
    </source>
</reference>
<proteinExistence type="inferred from homology"/>